<name>H1SHR8_9BURK</name>
<accession>H1SHR8</accession>
<dbReference type="Proteomes" id="UP000005808">
    <property type="component" value="Unassembled WGS sequence"/>
</dbReference>
<reference evidence="1 2" key="1">
    <citation type="journal article" date="2012" name="J. Bacteriol.">
        <title>De Novo Genome Project of Cupriavidus basilensis OR16.</title>
        <authorList>
            <person name="Cserhati M."/>
            <person name="Kriszt B."/>
            <person name="Szoboszlay S."/>
            <person name="Toth A."/>
            <person name="Szabo I."/>
            <person name="Tancsics A."/>
            <person name="Nagy I."/>
            <person name="Horvath B."/>
            <person name="Nagy I."/>
            <person name="Kukolya J."/>
        </authorList>
    </citation>
    <scope>NUCLEOTIDE SEQUENCE [LARGE SCALE GENOMIC DNA]</scope>
    <source>
        <strain evidence="1 2">OR16</strain>
    </source>
</reference>
<sequence>MWALSEIGKGGTGTFTDAGRRAAAAGAVRHGGLRCMARGCDGWRACRGCAPSGTMANLHCGGARRLAQRANAQPQAYPFSETEQNSQ</sequence>
<evidence type="ECO:0000313" key="2">
    <source>
        <dbReference type="Proteomes" id="UP000005808"/>
    </source>
</evidence>
<evidence type="ECO:0000313" key="1">
    <source>
        <dbReference type="EMBL" id="EHP37924.1"/>
    </source>
</evidence>
<dbReference type="EMBL" id="AHJE01000171">
    <property type="protein sequence ID" value="EHP37924.1"/>
    <property type="molecule type" value="Genomic_DNA"/>
</dbReference>
<gene>
    <name evidence="1" type="ORF">OR16_40064</name>
</gene>
<organism evidence="1 2">
    <name type="scientific">Cupriavidus basilensis OR16</name>
    <dbReference type="NCBI Taxonomy" id="1127483"/>
    <lineage>
        <taxon>Bacteria</taxon>
        <taxon>Pseudomonadati</taxon>
        <taxon>Pseudomonadota</taxon>
        <taxon>Betaproteobacteria</taxon>
        <taxon>Burkholderiales</taxon>
        <taxon>Burkholderiaceae</taxon>
        <taxon>Cupriavidus</taxon>
    </lineage>
</organism>
<comment type="caution">
    <text evidence="1">The sequence shown here is derived from an EMBL/GenBank/DDBJ whole genome shotgun (WGS) entry which is preliminary data.</text>
</comment>
<protein>
    <submittedName>
        <fullName evidence="1">Uncharacterized protein</fullName>
    </submittedName>
</protein>
<dbReference type="AlphaFoldDB" id="H1SHR8"/>
<proteinExistence type="predicted"/>